<dbReference type="AlphaFoldDB" id="A0A4Y2G3I9"/>
<evidence type="ECO:0000313" key="1">
    <source>
        <dbReference type="EMBL" id="GBM48290.1"/>
    </source>
</evidence>
<proteinExistence type="predicted"/>
<keyword evidence="2" id="KW-1185">Reference proteome</keyword>
<sequence length="69" mass="7352">MTTAAIASSTEAGVLVANHLATARSLPKEARTITSGGTQAHHQYTHRRDEFPLTYPVAIHIQVLAVSSV</sequence>
<comment type="caution">
    <text evidence="1">The sequence shown here is derived from an EMBL/GenBank/DDBJ whole genome shotgun (WGS) entry which is preliminary data.</text>
</comment>
<dbReference type="Proteomes" id="UP000499080">
    <property type="component" value="Unassembled WGS sequence"/>
</dbReference>
<name>A0A4Y2G3I9_ARAVE</name>
<evidence type="ECO:0000313" key="2">
    <source>
        <dbReference type="Proteomes" id="UP000499080"/>
    </source>
</evidence>
<reference evidence="1 2" key="1">
    <citation type="journal article" date="2019" name="Sci. Rep.">
        <title>Orb-weaving spider Araneus ventricosus genome elucidates the spidroin gene catalogue.</title>
        <authorList>
            <person name="Kono N."/>
            <person name="Nakamura H."/>
            <person name="Ohtoshi R."/>
            <person name="Moran D.A.P."/>
            <person name="Shinohara A."/>
            <person name="Yoshida Y."/>
            <person name="Fujiwara M."/>
            <person name="Mori M."/>
            <person name="Tomita M."/>
            <person name="Arakawa K."/>
        </authorList>
    </citation>
    <scope>NUCLEOTIDE SEQUENCE [LARGE SCALE GENOMIC DNA]</scope>
</reference>
<dbReference type="EMBL" id="BGPR01176427">
    <property type="protein sequence ID" value="GBM48290.1"/>
    <property type="molecule type" value="Genomic_DNA"/>
</dbReference>
<accession>A0A4Y2G3I9</accession>
<feature type="non-terminal residue" evidence="1">
    <location>
        <position position="69"/>
    </location>
</feature>
<gene>
    <name evidence="1" type="ORF">AVEN_134122_1</name>
</gene>
<protein>
    <submittedName>
        <fullName evidence="1">Uncharacterized protein</fullName>
    </submittedName>
</protein>
<organism evidence="1 2">
    <name type="scientific">Araneus ventricosus</name>
    <name type="common">Orbweaver spider</name>
    <name type="synonym">Epeira ventricosa</name>
    <dbReference type="NCBI Taxonomy" id="182803"/>
    <lineage>
        <taxon>Eukaryota</taxon>
        <taxon>Metazoa</taxon>
        <taxon>Ecdysozoa</taxon>
        <taxon>Arthropoda</taxon>
        <taxon>Chelicerata</taxon>
        <taxon>Arachnida</taxon>
        <taxon>Araneae</taxon>
        <taxon>Araneomorphae</taxon>
        <taxon>Entelegynae</taxon>
        <taxon>Araneoidea</taxon>
        <taxon>Araneidae</taxon>
        <taxon>Araneus</taxon>
    </lineage>
</organism>